<dbReference type="PANTHER" id="PTHR43081:SF19">
    <property type="entry name" value="PH-SENSITIVE ADENYLATE CYCLASE RV1264"/>
    <property type="match status" value="1"/>
</dbReference>
<dbReference type="Gene3D" id="1.25.40.10">
    <property type="entry name" value="Tetratricopeptide repeat domain"/>
    <property type="match status" value="1"/>
</dbReference>
<dbReference type="RefSeq" id="WP_246667577.1">
    <property type="nucleotide sequence ID" value="NZ_VITY01000008.1"/>
</dbReference>
<keyword evidence="3" id="KW-1185">Reference proteome</keyword>
<reference evidence="2 3" key="1">
    <citation type="submission" date="2019-06" db="EMBL/GenBank/DDBJ databases">
        <title>Genomic Encyclopedia of Type Strains, Phase IV (KMG-V): Genome sequencing to study the core and pangenomes of soil and plant-associated prokaryotes.</title>
        <authorList>
            <person name="Whitman W."/>
        </authorList>
    </citation>
    <scope>NUCLEOTIDE SEQUENCE [LARGE SCALE GENOMIC DNA]</scope>
    <source>
        <strain evidence="2 3">BR 10355</strain>
    </source>
</reference>
<dbReference type="Gene3D" id="3.30.70.1230">
    <property type="entry name" value="Nucleotide cyclase"/>
    <property type="match status" value="1"/>
</dbReference>
<feature type="domain" description="Guanylate cyclase" evidence="1">
    <location>
        <begin position="9"/>
        <end position="124"/>
    </location>
</feature>
<evidence type="ECO:0000259" key="1">
    <source>
        <dbReference type="PROSITE" id="PS50125"/>
    </source>
</evidence>
<dbReference type="GO" id="GO:0035556">
    <property type="term" value="P:intracellular signal transduction"/>
    <property type="evidence" value="ECO:0007669"/>
    <property type="project" value="InterPro"/>
</dbReference>
<dbReference type="SUPFAM" id="SSF55073">
    <property type="entry name" value="Nucleotide cyclase"/>
    <property type="match status" value="1"/>
</dbReference>
<dbReference type="PROSITE" id="PS50125">
    <property type="entry name" value="GUANYLATE_CYCLASE_2"/>
    <property type="match status" value="1"/>
</dbReference>
<dbReference type="SUPFAM" id="SSF48452">
    <property type="entry name" value="TPR-like"/>
    <property type="match status" value="1"/>
</dbReference>
<sequence>MRVERRLTAILAADVASYSRLMHNDEEATHAKLMGLLADGVEPAIAEHGGRIVKNTGDGFLVEFSSAVEAVRAAMKFQARVHELTAGDPEDRRIAFRVGINIGDVLVEPHDIFGDGVNIAARLEGIAVPGGICISSAVYEQVQGKVGSKIADLGEQNLKNIDRPVRAYAVMWDEPSPTTRRQRTGSSVLSPPRLSIVVLPFANLSGDPEQDYFVDGVTENLTTDLSRIGGLFVIARNSAFSYKGKAIDVQQVGRELNVQYVLEGSMQRSGKRLRVNVQLIDAKSRKHLWAERFEKPVADLFDMQDEIVSRLANSFGAQLVVVEARQAERLRHPDAIDLFFQGTACFYNGPTLEHATRARGFFERALAIDPQGVGATWALIGMANVDLTVGADLLTDERAALLSAAEANAIKARSLAPNIAAARLTLALVYINTNRAAQGITECEQALALDRNLAYAHGVIGLAKFYMGRPTETEGHVLEALRLSPRDLVANRLMRFVGMAKLHLGADAEAVSWLRRSIEANPTYPLAHFSLAAALGLLGALDEARTAAKAGLALNPGFTIRRLRAAKISDNPIYLSGQERLCEGMRIAGVPEG</sequence>
<evidence type="ECO:0000313" key="3">
    <source>
        <dbReference type="Proteomes" id="UP000321304"/>
    </source>
</evidence>
<accession>A0A560LKY6</accession>
<dbReference type="AlphaFoldDB" id="A0A560LKY6"/>
<dbReference type="GO" id="GO:0006171">
    <property type="term" value="P:cAMP biosynthetic process"/>
    <property type="evidence" value="ECO:0007669"/>
    <property type="project" value="TreeGrafter"/>
</dbReference>
<comment type="caution">
    <text evidence="2">The sequence shown here is derived from an EMBL/GenBank/DDBJ whole genome shotgun (WGS) entry which is preliminary data.</text>
</comment>
<protein>
    <submittedName>
        <fullName evidence="2">TolB-like protein</fullName>
    </submittedName>
</protein>
<dbReference type="GO" id="GO:0004016">
    <property type="term" value="F:adenylate cyclase activity"/>
    <property type="evidence" value="ECO:0007669"/>
    <property type="project" value="UniProtKB-ARBA"/>
</dbReference>
<dbReference type="CDD" id="cd07302">
    <property type="entry name" value="CHD"/>
    <property type="match status" value="1"/>
</dbReference>
<name>A0A560LKY6_9BRAD</name>
<dbReference type="InterPro" id="IPR019734">
    <property type="entry name" value="TPR_rpt"/>
</dbReference>
<dbReference type="InterPro" id="IPR011990">
    <property type="entry name" value="TPR-like_helical_dom_sf"/>
</dbReference>
<dbReference type="SMART" id="SM00028">
    <property type="entry name" value="TPR"/>
    <property type="match status" value="4"/>
</dbReference>
<dbReference type="InterPro" id="IPR029787">
    <property type="entry name" value="Nucleotide_cyclase"/>
</dbReference>
<organism evidence="2 3">
    <name type="scientific">Bradyrhizobium macuxiense</name>
    <dbReference type="NCBI Taxonomy" id="1755647"/>
    <lineage>
        <taxon>Bacteria</taxon>
        <taxon>Pseudomonadati</taxon>
        <taxon>Pseudomonadota</taxon>
        <taxon>Alphaproteobacteria</taxon>
        <taxon>Hyphomicrobiales</taxon>
        <taxon>Nitrobacteraceae</taxon>
        <taxon>Bradyrhizobium</taxon>
    </lineage>
</organism>
<dbReference type="InterPro" id="IPR050697">
    <property type="entry name" value="Adenylyl/Guanylyl_Cyclase_3/4"/>
</dbReference>
<dbReference type="Gene3D" id="3.40.50.10070">
    <property type="entry name" value="TolB, N-terminal domain"/>
    <property type="match status" value="1"/>
</dbReference>
<dbReference type="PANTHER" id="PTHR43081">
    <property type="entry name" value="ADENYLATE CYCLASE, TERMINAL-DIFFERENTIATION SPECIFIC-RELATED"/>
    <property type="match status" value="1"/>
</dbReference>
<dbReference type="Pfam" id="PF00211">
    <property type="entry name" value="Guanylate_cyc"/>
    <property type="match status" value="1"/>
</dbReference>
<evidence type="ECO:0000313" key="2">
    <source>
        <dbReference type="EMBL" id="TWB95985.1"/>
    </source>
</evidence>
<proteinExistence type="predicted"/>
<dbReference type="EMBL" id="VITY01000008">
    <property type="protein sequence ID" value="TWB95985.1"/>
    <property type="molecule type" value="Genomic_DNA"/>
</dbReference>
<dbReference type="Proteomes" id="UP000321304">
    <property type="component" value="Unassembled WGS sequence"/>
</dbReference>
<gene>
    <name evidence="2" type="ORF">FBZ93_10824</name>
</gene>
<dbReference type="InterPro" id="IPR001054">
    <property type="entry name" value="A/G_cyclase"/>
</dbReference>